<name>A0A481W5Q9_9CAUD</name>
<keyword evidence="2" id="KW-1185">Reference proteome</keyword>
<dbReference type="EMBL" id="MK552327">
    <property type="protein sequence ID" value="QBJ02835.1"/>
    <property type="molecule type" value="Genomic_DNA"/>
</dbReference>
<protein>
    <submittedName>
        <fullName evidence="1">Uncharacterized protein</fullName>
    </submittedName>
</protein>
<accession>A0A481W5Q9</accession>
<sequence length="174" mass="20121">MFRRELTISERCSLINLRNDTRMTGRRSNEEFITPESLCKFHDRTVAEMTTLLDTKKAPTHTTNPYPLVEVVEWLANQNKSLDAAIVTDDLNFSSTTHGYLEFFLDKALQGEIQRVKNTTIRLDFPKQDAPTTTMHLYENDMLIRRPKDATTYVYFCAIQPVIDKETVHDADSD</sequence>
<evidence type="ECO:0000313" key="2">
    <source>
        <dbReference type="Proteomes" id="UP000294134"/>
    </source>
</evidence>
<gene>
    <name evidence="1" type="ORF">PSA21_309</name>
</gene>
<organism evidence="1 2">
    <name type="scientific">Pseudomonas phage Psa21</name>
    <dbReference type="NCBI Taxonomy" id="2530023"/>
    <lineage>
        <taxon>Viruses</taxon>
        <taxon>Duplodnaviria</taxon>
        <taxon>Heunggongvirae</taxon>
        <taxon>Uroviricota</taxon>
        <taxon>Caudoviricetes</taxon>
        <taxon>Chimalliviridae</taxon>
        <taxon>Tepukevirus</taxon>
        <taxon>Tepukevirus Psa21</taxon>
    </lineage>
</organism>
<dbReference type="Proteomes" id="UP000294134">
    <property type="component" value="Segment"/>
</dbReference>
<reference evidence="1 2" key="1">
    <citation type="submission" date="2019-02" db="EMBL/GenBank/DDBJ databases">
        <authorList>
            <person name="Frampton R.A."/>
            <person name="Wojtus J.K."/>
            <person name="Fineran P.C."/>
            <person name="Hendrickson H.L."/>
        </authorList>
    </citation>
    <scope>NUCLEOTIDE SEQUENCE [LARGE SCALE GENOMIC DNA]</scope>
</reference>
<proteinExistence type="predicted"/>
<evidence type="ECO:0000313" key="1">
    <source>
        <dbReference type="EMBL" id="QBJ02835.1"/>
    </source>
</evidence>